<dbReference type="EMBL" id="LN483070">
    <property type="protein sequence ID" value="CEA07712.1"/>
    <property type="molecule type" value="Genomic_DNA"/>
</dbReference>
<protein>
    <submittedName>
        <fullName evidence="2">Uncharacterized protein</fullName>
    </submittedName>
</protein>
<accession>A0A078MQN8</accession>
<keyword evidence="1" id="KW-1133">Transmembrane helix</keyword>
<gene>
    <name evidence="2" type="ORF">BN1051_01033</name>
</gene>
<feature type="transmembrane region" description="Helical" evidence="1">
    <location>
        <begin position="109"/>
        <end position="128"/>
    </location>
</feature>
<name>A0A078MQN8_9MICC</name>
<organism evidence="2">
    <name type="scientific">Arthrobacter saudimassiliensis</name>
    <dbReference type="NCBI Taxonomy" id="1461584"/>
    <lineage>
        <taxon>Bacteria</taxon>
        <taxon>Bacillati</taxon>
        <taxon>Actinomycetota</taxon>
        <taxon>Actinomycetes</taxon>
        <taxon>Micrococcales</taxon>
        <taxon>Micrococcaceae</taxon>
        <taxon>Arthrobacter</taxon>
    </lineage>
</organism>
<evidence type="ECO:0000256" key="1">
    <source>
        <dbReference type="SAM" id="Phobius"/>
    </source>
</evidence>
<dbReference type="PATRIC" id="fig|1461584.3.peg.1026"/>
<feature type="transmembrane region" description="Helical" evidence="1">
    <location>
        <begin position="29"/>
        <end position="52"/>
    </location>
</feature>
<dbReference type="AlphaFoldDB" id="A0A078MQN8"/>
<reference evidence="2" key="1">
    <citation type="submission" date="2014-07" db="EMBL/GenBank/DDBJ databases">
        <authorList>
            <person name="Urmite Genomes Urmite Genomes"/>
        </authorList>
    </citation>
    <scope>NUCLEOTIDE SEQUENCE</scope>
    <source>
        <strain evidence="2">11W110_air</strain>
    </source>
</reference>
<keyword evidence="1" id="KW-0812">Transmembrane</keyword>
<keyword evidence="1" id="KW-0472">Membrane</keyword>
<evidence type="ECO:0000313" key="2">
    <source>
        <dbReference type="EMBL" id="CEA07712.1"/>
    </source>
</evidence>
<proteinExistence type="predicted"/>
<sequence length="133" mass="13468">MALALPGGVVLGAAGGLLAVQTGAAGADPLIGFLVFALCLTVPGTALVYLLVVDRRTVVGAAERPDDSVEAGWYEKAAAGSFTDLILALGITSTVLAFLPEAFVVDLVLVLPAVLALCAVSFGVRYLVLRGRG</sequence>
<feature type="transmembrane region" description="Helical" evidence="1">
    <location>
        <begin position="85"/>
        <end position="103"/>
    </location>
</feature>